<dbReference type="InterPro" id="IPR025164">
    <property type="entry name" value="Toastrack_DUF4097"/>
</dbReference>
<evidence type="ECO:0000313" key="2">
    <source>
        <dbReference type="EMBL" id="TPG18358.1"/>
    </source>
</evidence>
<dbReference type="OrthoDB" id="3232569at2"/>
<dbReference type="AlphaFoldDB" id="A0A502CZM7"/>
<dbReference type="Pfam" id="PF13349">
    <property type="entry name" value="DUF4097"/>
    <property type="match status" value="1"/>
</dbReference>
<name>A0A502CZM7_9MICO</name>
<evidence type="ECO:0000313" key="3">
    <source>
        <dbReference type="Proteomes" id="UP000317722"/>
    </source>
</evidence>
<proteinExistence type="predicted"/>
<gene>
    <name evidence="2" type="ORF">EAH86_08320</name>
</gene>
<sequence length="279" mass="28743">MSEEWSIDTARVLDIGGDGERVRRLSVAIVGGRVDVVTHTDSPTARVEIAKVEGMPLKVVWDGSKLKITHGVDSTRILDKVRQAFDGLDRNRVALSISIPEDAETTVSTVSASGLLAGMRSGARANTVSGSITIDDIVGAVDVNTVSGEVECGNVRGPLKVHSVSGAVTAQHSDVPEVSISTVSGDVALDLVNGAATIKSNSVSGDVTVRAPHGGYDVQVNTASGQVVIDGHTIDKHSRQSGNRLTEGDGSLRLKANAVSGNVVVLKASPAAPVDEASA</sequence>
<accession>A0A502CZM7</accession>
<dbReference type="Proteomes" id="UP000317722">
    <property type="component" value="Unassembled WGS sequence"/>
</dbReference>
<protein>
    <recommendedName>
        <fullName evidence="1">DUF4097 domain-containing protein</fullName>
    </recommendedName>
</protein>
<reference evidence="2 3" key="1">
    <citation type="journal article" date="2019" name="Environ. Microbiol.">
        <title>Species interactions and distinct microbial communities in high Arctic permafrost affected cryosols are associated with the CH4 and CO2 gas fluxes.</title>
        <authorList>
            <person name="Altshuler I."/>
            <person name="Hamel J."/>
            <person name="Turney S."/>
            <person name="Magnuson E."/>
            <person name="Levesque R."/>
            <person name="Greer C."/>
            <person name="Whyte L.G."/>
        </authorList>
    </citation>
    <scope>NUCLEOTIDE SEQUENCE [LARGE SCALE GENOMIC DNA]</scope>
    <source>
        <strain evidence="2 3">S9.3A</strain>
    </source>
</reference>
<evidence type="ECO:0000259" key="1">
    <source>
        <dbReference type="Pfam" id="PF13349"/>
    </source>
</evidence>
<keyword evidence="3" id="KW-1185">Reference proteome</keyword>
<dbReference type="EMBL" id="RCZM01000002">
    <property type="protein sequence ID" value="TPG18358.1"/>
    <property type="molecule type" value="Genomic_DNA"/>
</dbReference>
<feature type="domain" description="DUF4097" evidence="1">
    <location>
        <begin position="61"/>
        <end position="265"/>
    </location>
</feature>
<comment type="caution">
    <text evidence="2">The sequence shown here is derived from an EMBL/GenBank/DDBJ whole genome shotgun (WGS) entry which is preliminary data.</text>
</comment>
<dbReference type="RefSeq" id="WP_140738807.1">
    <property type="nucleotide sequence ID" value="NZ_RCZM01000002.1"/>
</dbReference>
<organism evidence="2 3">
    <name type="scientific">Pedococcus bigeumensis</name>
    <dbReference type="NCBI Taxonomy" id="433644"/>
    <lineage>
        <taxon>Bacteria</taxon>
        <taxon>Bacillati</taxon>
        <taxon>Actinomycetota</taxon>
        <taxon>Actinomycetes</taxon>
        <taxon>Micrococcales</taxon>
        <taxon>Intrasporangiaceae</taxon>
        <taxon>Pedococcus</taxon>
    </lineage>
</organism>